<proteinExistence type="predicted"/>
<evidence type="ECO:0000313" key="1">
    <source>
        <dbReference type="EMBL" id="OUC41601.1"/>
    </source>
</evidence>
<reference evidence="1 2" key="1">
    <citation type="submission" date="2015-04" db="EMBL/GenBank/DDBJ databases">
        <title>Draft genome of the roundworm Trichinella nativa.</title>
        <authorList>
            <person name="Mitreva M."/>
        </authorList>
    </citation>
    <scope>NUCLEOTIDE SEQUENCE [LARGE SCALE GENOMIC DNA]</scope>
    <source>
        <strain evidence="1 2">ISS45</strain>
    </source>
</reference>
<comment type="caution">
    <text evidence="1">The sequence shown here is derived from an EMBL/GenBank/DDBJ whole genome shotgun (WGS) entry which is preliminary data.</text>
</comment>
<sequence>MATYPQLFYLPSMLISGTQTPVFNVYEPTTLGAYETAALRYYPLTSSYAMTQPLVSSTQRRDQL</sequence>
<name>A0A1Y3E9D3_9BILA</name>
<dbReference type="Proteomes" id="UP000243006">
    <property type="component" value="Unassembled WGS sequence"/>
</dbReference>
<evidence type="ECO:0000313" key="2">
    <source>
        <dbReference type="Proteomes" id="UP000243006"/>
    </source>
</evidence>
<protein>
    <submittedName>
        <fullName evidence="1">Uncharacterized protein</fullName>
    </submittedName>
</protein>
<accession>A0A1Y3E9D3</accession>
<organism evidence="1 2">
    <name type="scientific">Trichinella nativa</name>
    <dbReference type="NCBI Taxonomy" id="6335"/>
    <lineage>
        <taxon>Eukaryota</taxon>
        <taxon>Metazoa</taxon>
        <taxon>Ecdysozoa</taxon>
        <taxon>Nematoda</taxon>
        <taxon>Enoplea</taxon>
        <taxon>Dorylaimia</taxon>
        <taxon>Trichinellida</taxon>
        <taxon>Trichinellidae</taxon>
        <taxon>Trichinella</taxon>
    </lineage>
</organism>
<dbReference type="AlphaFoldDB" id="A0A1Y3E9D3"/>
<gene>
    <name evidence="1" type="ORF">D917_03232</name>
</gene>
<dbReference type="EMBL" id="LVZM01020924">
    <property type="protein sequence ID" value="OUC41601.1"/>
    <property type="molecule type" value="Genomic_DNA"/>
</dbReference>